<evidence type="ECO:0000313" key="3">
    <source>
        <dbReference type="Proteomes" id="UP000070400"/>
    </source>
</evidence>
<dbReference type="AlphaFoldDB" id="A0A133V7G4"/>
<keyword evidence="1" id="KW-1133">Transmembrane helix</keyword>
<reference evidence="2 3" key="1">
    <citation type="journal article" date="2016" name="Sci. Rep.">
        <title>Metabolic traits of an uncultured archaeal lineage -MSBL1- from brine pools of the Red Sea.</title>
        <authorList>
            <person name="Mwirichia R."/>
            <person name="Alam I."/>
            <person name="Rashid M."/>
            <person name="Vinu M."/>
            <person name="Ba-Alawi W."/>
            <person name="Anthony Kamau A."/>
            <person name="Kamanda Ngugi D."/>
            <person name="Goker M."/>
            <person name="Klenk H.P."/>
            <person name="Bajic V."/>
            <person name="Stingl U."/>
        </authorList>
    </citation>
    <scope>NUCLEOTIDE SEQUENCE [LARGE SCALE GENOMIC DNA]</scope>
    <source>
        <strain evidence="2">SCGC-AAA261D19</strain>
    </source>
</reference>
<sequence length="211" mass="23783">MDWIEIRRVSFFPFLLSSTKKRSRKYGSKKDALAVVFLSIALCLMITPIHQAKANQNQIGNGHADIKAVINHDIHSPLIFIPVEGNSITYELTFVNEENVTLKNTTIVVNFSPPKRSYDSWTVGVDNWKPGAEIRRSKSYLLGYAGTYSLSLYGITHTQRHPEGVDLRINGMKTPNVSFHSFHTFSWMAIGTILVAIVTLFGIVLKLMKSR</sequence>
<dbReference type="Proteomes" id="UP000070400">
    <property type="component" value="Unassembled WGS sequence"/>
</dbReference>
<keyword evidence="1" id="KW-0472">Membrane</keyword>
<feature type="transmembrane region" description="Helical" evidence="1">
    <location>
        <begin position="185"/>
        <end position="205"/>
    </location>
</feature>
<organism evidence="2 3">
    <name type="scientific">candidate division MSBL1 archaeon SCGC-AAA261D19</name>
    <dbReference type="NCBI Taxonomy" id="1698273"/>
    <lineage>
        <taxon>Archaea</taxon>
        <taxon>Methanobacteriati</taxon>
        <taxon>Methanobacteriota</taxon>
        <taxon>candidate division MSBL1</taxon>
    </lineage>
</organism>
<gene>
    <name evidence="2" type="ORF">AKJ43_01915</name>
</gene>
<name>A0A133V7G4_9EURY</name>
<keyword evidence="3" id="KW-1185">Reference proteome</keyword>
<comment type="caution">
    <text evidence="2">The sequence shown here is derived from an EMBL/GenBank/DDBJ whole genome shotgun (WGS) entry which is preliminary data.</text>
</comment>
<keyword evidence="1" id="KW-0812">Transmembrane</keyword>
<protein>
    <submittedName>
        <fullName evidence="2">Uncharacterized protein</fullName>
    </submittedName>
</protein>
<evidence type="ECO:0000313" key="2">
    <source>
        <dbReference type="EMBL" id="KXB02363.1"/>
    </source>
</evidence>
<evidence type="ECO:0000256" key="1">
    <source>
        <dbReference type="SAM" id="Phobius"/>
    </source>
</evidence>
<proteinExistence type="predicted"/>
<accession>A0A133V7G4</accession>
<dbReference type="EMBL" id="LHXX01000017">
    <property type="protein sequence ID" value="KXB02363.1"/>
    <property type="molecule type" value="Genomic_DNA"/>
</dbReference>